<protein>
    <submittedName>
        <fullName evidence="1">Uncharacterized protein</fullName>
    </submittedName>
</protein>
<dbReference type="EMBL" id="SGJD01001344">
    <property type="protein sequence ID" value="KAB0400484.1"/>
    <property type="molecule type" value="Genomic_DNA"/>
</dbReference>
<accession>A0A6A1PZR9</accession>
<dbReference type="AlphaFoldDB" id="A0A6A1PZR9"/>
<evidence type="ECO:0000313" key="2">
    <source>
        <dbReference type="Proteomes" id="UP000437017"/>
    </source>
</evidence>
<gene>
    <name evidence="1" type="ORF">E2I00_007427</name>
</gene>
<organism evidence="1 2">
    <name type="scientific">Balaenoptera physalus</name>
    <name type="common">Fin whale</name>
    <name type="synonym">Balaena physalus</name>
    <dbReference type="NCBI Taxonomy" id="9770"/>
    <lineage>
        <taxon>Eukaryota</taxon>
        <taxon>Metazoa</taxon>
        <taxon>Chordata</taxon>
        <taxon>Craniata</taxon>
        <taxon>Vertebrata</taxon>
        <taxon>Euteleostomi</taxon>
        <taxon>Mammalia</taxon>
        <taxon>Eutheria</taxon>
        <taxon>Laurasiatheria</taxon>
        <taxon>Artiodactyla</taxon>
        <taxon>Whippomorpha</taxon>
        <taxon>Cetacea</taxon>
        <taxon>Mysticeti</taxon>
        <taxon>Balaenopteridae</taxon>
        <taxon>Balaenoptera</taxon>
    </lineage>
</organism>
<reference evidence="1 2" key="1">
    <citation type="journal article" date="2019" name="PLoS ONE">
        <title>Genomic analyses reveal an absence of contemporary introgressive admixture between fin whales and blue whales, despite known hybrids.</title>
        <authorList>
            <person name="Westbury M.V."/>
            <person name="Petersen B."/>
            <person name="Lorenzen E.D."/>
        </authorList>
    </citation>
    <scope>NUCLEOTIDE SEQUENCE [LARGE SCALE GENOMIC DNA]</scope>
    <source>
        <strain evidence="1">FinWhale-01</strain>
    </source>
</reference>
<comment type="caution">
    <text evidence="1">The sequence shown here is derived from an EMBL/GenBank/DDBJ whole genome shotgun (WGS) entry which is preliminary data.</text>
</comment>
<name>A0A6A1PZR9_BALPH</name>
<proteinExistence type="predicted"/>
<keyword evidence="2" id="KW-1185">Reference proteome</keyword>
<dbReference type="Proteomes" id="UP000437017">
    <property type="component" value="Unassembled WGS sequence"/>
</dbReference>
<evidence type="ECO:0000313" key="1">
    <source>
        <dbReference type="EMBL" id="KAB0400484.1"/>
    </source>
</evidence>
<sequence length="106" mass="11936">MDTHKDQYMALLRPGEKPIAKTPPVTPSMQRWFNSEVRKAWAPPAYLFLGGLRINQLPHQNNPNSSFPSLRWALAYECSDNAQFLGQSTLGQLSSRNLGITIHNVT</sequence>